<feature type="region of interest" description="Disordered" evidence="1">
    <location>
        <begin position="767"/>
        <end position="930"/>
    </location>
</feature>
<dbReference type="InterPro" id="IPR055239">
    <property type="entry name" value="TS_C"/>
</dbReference>
<feature type="region of interest" description="Disordered" evidence="1">
    <location>
        <begin position="1"/>
        <end position="38"/>
    </location>
</feature>
<dbReference type="InterPro" id="IPR008377">
    <property type="entry name" value="Sialidase_trypan"/>
</dbReference>
<keyword evidence="2" id="KW-0812">Transmembrane</keyword>
<gene>
    <name evidence="5" type="ORF">ECC02_011969</name>
</gene>
<feature type="region of interest" description="Disordered" evidence="1">
    <location>
        <begin position="165"/>
        <end position="184"/>
    </location>
</feature>
<feature type="domain" description="Trans-sialidase C-terminal" evidence="4">
    <location>
        <begin position="522"/>
        <end position="727"/>
    </location>
</feature>
<dbReference type="InterPro" id="IPR021287">
    <property type="entry name" value="Trans-sialidase_CS"/>
</dbReference>
<dbReference type="Pfam" id="PF22925">
    <property type="entry name" value="TS_C"/>
    <property type="match status" value="1"/>
</dbReference>
<name>A0A7J6XLG6_TRYCR</name>
<evidence type="ECO:0000256" key="1">
    <source>
        <dbReference type="SAM" id="MobiDB-lite"/>
    </source>
</evidence>
<dbReference type="Gene3D" id="2.60.120.200">
    <property type="match status" value="1"/>
</dbReference>
<feature type="transmembrane region" description="Helical" evidence="2">
    <location>
        <begin position="44"/>
        <end position="63"/>
    </location>
</feature>
<feature type="domain" description="Sialidase" evidence="3">
    <location>
        <begin position="96"/>
        <end position="458"/>
    </location>
</feature>
<keyword evidence="2" id="KW-1133">Transmembrane helix</keyword>
<feature type="compositionally biased region" description="Polar residues" evidence="1">
    <location>
        <begin position="844"/>
        <end position="857"/>
    </location>
</feature>
<dbReference type="InterPro" id="IPR013320">
    <property type="entry name" value="ConA-like_dom_sf"/>
</dbReference>
<comment type="caution">
    <text evidence="5">The sequence shown here is derived from an EMBL/GenBank/DDBJ whole genome shotgun (WGS) entry which is preliminary data.</text>
</comment>
<accession>A0A7J6XLG6</accession>
<dbReference type="SUPFAM" id="SSF49899">
    <property type="entry name" value="Concanavalin A-like lectins/glucanases"/>
    <property type="match status" value="1"/>
</dbReference>
<feature type="compositionally biased region" description="Low complexity" evidence="1">
    <location>
        <begin position="917"/>
        <end position="929"/>
    </location>
</feature>
<dbReference type="SUPFAM" id="SSF50939">
    <property type="entry name" value="Sialidases"/>
    <property type="match status" value="1"/>
</dbReference>
<evidence type="ECO:0000256" key="2">
    <source>
        <dbReference type="SAM" id="Phobius"/>
    </source>
</evidence>
<reference evidence="5 6" key="1">
    <citation type="journal article" date="2019" name="Genome Biol. Evol.">
        <title>Nanopore Sequencing Significantly Improves Genome Assembly of the Protozoan Parasite Trypanosoma cruzi.</title>
        <authorList>
            <person name="Diaz-Viraque F."/>
            <person name="Pita S."/>
            <person name="Greif G."/>
            <person name="de Souza R.C.M."/>
            <person name="Iraola G."/>
            <person name="Robello C."/>
        </authorList>
    </citation>
    <scope>NUCLEOTIDE SEQUENCE [LARGE SCALE GENOMIC DNA]</scope>
    <source>
        <strain evidence="5 6">Berenice</strain>
    </source>
</reference>
<feature type="compositionally biased region" description="Low complexity" evidence="1">
    <location>
        <begin position="794"/>
        <end position="812"/>
    </location>
</feature>
<dbReference type="EMBL" id="JABDHM010000331">
    <property type="protein sequence ID" value="KAF5215359.1"/>
    <property type="molecule type" value="Genomic_DNA"/>
</dbReference>
<feature type="compositionally biased region" description="Basic and acidic residues" evidence="1">
    <location>
        <begin position="778"/>
        <end position="787"/>
    </location>
</feature>
<feature type="compositionally biased region" description="Polar residues" evidence="1">
    <location>
        <begin position="823"/>
        <end position="836"/>
    </location>
</feature>
<protein>
    <submittedName>
        <fullName evidence="5">Uncharacterized protein</fullName>
    </submittedName>
</protein>
<evidence type="ECO:0000313" key="5">
    <source>
        <dbReference type="EMBL" id="KAF5215359.1"/>
    </source>
</evidence>
<sequence length="955" mass="101812">MHSRVAAVKAPRTHNRRCVTGSGRRRREGRESEPQRPNMSRHHFCSAVLLLVVMMCCGTGGAASSGVTAPAQIPPPKPYFDWRDVKFEETVSSLRVPSLFELDGDVFAVAEAQCTGKKDTGEGSFTGIASELLEWNGEQKKEELDKTKLKTQVLDKCPFEGGNCPSQNAAEERVSQSETKVHVSRPTTVVEGSDIYMLAGKYSNKGASDDQAGDWGLLLVSGNVSTVDSKKRIYWNDTYGLPCAFFEKQHESLTQLTNGGGSGIKMNDGTLVFPVEATKKANNMEEEVKTTTVSLIIHSSEDIASWTLSKGMSADGCSDPSVVEWKGKLMMMTACDDGRRRVYESADKGESWTEALGTLSRVWGNKHKGPAKGVTSGFITATIDGVDSDKRNVMLVSLPVYSSKDGEDNRKGELHLWVTDNTHIVDIGPVSGKEEDAAASSLLYKSGNNNNKLIALYEKKKGDEDTASLGMVSALLTEQLKRVKEVLTTWKKVDERVSKLCPTESATEDTSTGTTCTTDVKITTGLVGFLSGDFSDDTWRDEYLGVNATVAKKEGAAKAEDGVNFQGAWAEWPVGKQGQTVPYYFANYKFTLVATVSIDGEPKEGTIPLMGVRLDGEEKHMELSYDSESKWHALCGGAPMSEKLSSTLGEKRADHVVILLRNGTHGSVYVDGERVGEVPCALGNTGSKEISHFYIGGDGGSAVSTESQEGVSVTVTNVLLYNRPLNDAEITAINTNKHFIQRLTDLKNVARDTRPPDVGTQTTLAAVSESTRHGQQPLKHEPLKGDEGAGSGGASNSAETTVTTSSVGSQSAEQLPSGGSPDGNKNVNVDSSSNGNPAVGTVGRDTTQGNGSPQTPVGNPDAAATKAPNAETMGQDGPTVTPEAGASSGENGEPTEETNGQEEEIHPQESELNTTALSSSLGNSLQGNNTDADTVRGSGLLPSLLLLGLWGFAAL</sequence>
<dbReference type="Gene3D" id="2.120.10.10">
    <property type="match status" value="1"/>
</dbReference>
<dbReference type="VEuPathDB" id="TriTrypDB:ECC02_011969"/>
<dbReference type="Pfam" id="PF11052">
    <property type="entry name" value="Tr-sialidase_C"/>
    <property type="match status" value="1"/>
</dbReference>
<dbReference type="GO" id="GO:0004308">
    <property type="term" value="F:exo-alpha-sialidase activity"/>
    <property type="evidence" value="ECO:0007669"/>
    <property type="project" value="InterPro"/>
</dbReference>
<evidence type="ECO:0000313" key="6">
    <source>
        <dbReference type="Proteomes" id="UP000583944"/>
    </source>
</evidence>
<feature type="compositionally biased region" description="Basic residues" evidence="1">
    <location>
        <begin position="11"/>
        <end position="27"/>
    </location>
</feature>
<organism evidence="5 6">
    <name type="scientific">Trypanosoma cruzi</name>
    <dbReference type="NCBI Taxonomy" id="5693"/>
    <lineage>
        <taxon>Eukaryota</taxon>
        <taxon>Discoba</taxon>
        <taxon>Euglenozoa</taxon>
        <taxon>Kinetoplastea</taxon>
        <taxon>Metakinetoplastina</taxon>
        <taxon>Trypanosomatida</taxon>
        <taxon>Trypanosomatidae</taxon>
        <taxon>Trypanosoma</taxon>
        <taxon>Schizotrypanum</taxon>
    </lineage>
</organism>
<dbReference type="Proteomes" id="UP000583944">
    <property type="component" value="Unassembled WGS sequence"/>
</dbReference>
<evidence type="ECO:0000259" key="4">
    <source>
        <dbReference type="Pfam" id="PF22925"/>
    </source>
</evidence>
<proteinExistence type="predicted"/>
<feature type="compositionally biased region" description="Acidic residues" evidence="1">
    <location>
        <begin position="893"/>
        <end position="902"/>
    </location>
</feature>
<evidence type="ECO:0000259" key="3">
    <source>
        <dbReference type="Pfam" id="PF13859"/>
    </source>
</evidence>
<dbReference type="VEuPathDB" id="TriTrypDB:BCY84_13500"/>
<dbReference type="Pfam" id="PF13859">
    <property type="entry name" value="BNR_3"/>
    <property type="match status" value="1"/>
</dbReference>
<feature type="compositionally biased region" description="Basic and acidic residues" evidence="1">
    <location>
        <begin position="170"/>
        <end position="181"/>
    </location>
</feature>
<dbReference type="InterPro" id="IPR036278">
    <property type="entry name" value="Sialidase_sf"/>
</dbReference>
<dbReference type="AlphaFoldDB" id="A0A7J6XLG6"/>
<keyword evidence="2" id="KW-0472">Membrane</keyword>
<dbReference type="PRINTS" id="PR01803">
    <property type="entry name" value="TCSIALIDASE"/>
</dbReference>
<dbReference type="InterPro" id="IPR011040">
    <property type="entry name" value="Sialidase"/>
</dbReference>
<dbReference type="CDD" id="cd15482">
    <property type="entry name" value="Sialidase_non-viral"/>
    <property type="match status" value="1"/>
</dbReference>